<reference evidence="2" key="1">
    <citation type="journal article" date="2019" name="Sci. Rep.">
        <title>Draft genome of Tanacetum cinerariifolium, the natural source of mosquito coil.</title>
        <authorList>
            <person name="Yamashiro T."/>
            <person name="Shiraishi A."/>
            <person name="Satake H."/>
            <person name="Nakayama K."/>
        </authorList>
    </citation>
    <scope>NUCLEOTIDE SEQUENCE</scope>
</reference>
<dbReference type="EMBL" id="BKCJ010003055">
    <property type="protein sequence ID" value="GEU52698.1"/>
    <property type="molecule type" value="Genomic_DNA"/>
</dbReference>
<evidence type="ECO:0000259" key="1">
    <source>
        <dbReference type="Pfam" id="PF17919"/>
    </source>
</evidence>
<dbReference type="Gene3D" id="3.10.10.10">
    <property type="entry name" value="HIV Type 1 Reverse Transcriptase, subunit A, domain 1"/>
    <property type="match status" value="2"/>
</dbReference>
<gene>
    <name evidence="2" type="ORF">Tci_024676</name>
</gene>
<evidence type="ECO:0000313" key="2">
    <source>
        <dbReference type="EMBL" id="GEU52698.1"/>
    </source>
</evidence>
<dbReference type="CDD" id="cd00303">
    <property type="entry name" value="retropepsin_like"/>
    <property type="match status" value="1"/>
</dbReference>
<feature type="domain" description="Reverse transcriptase/retrotransposon-derived protein RNase H-like" evidence="1">
    <location>
        <begin position="378"/>
        <end position="434"/>
    </location>
</feature>
<comment type="caution">
    <text evidence="2">The sequence shown here is derived from an EMBL/GenBank/DDBJ whole genome shotgun (WGS) entry which is preliminary data.</text>
</comment>
<protein>
    <submittedName>
        <fullName evidence="2">Reverse transcriptase domain-containing protein</fullName>
    </submittedName>
</protein>
<dbReference type="Pfam" id="PF17919">
    <property type="entry name" value="RT_RNaseH_2"/>
    <property type="match status" value="1"/>
</dbReference>
<keyword evidence="2" id="KW-0548">Nucleotidyltransferase</keyword>
<organism evidence="2">
    <name type="scientific">Tanacetum cinerariifolium</name>
    <name type="common">Dalmatian daisy</name>
    <name type="synonym">Chrysanthemum cinerariifolium</name>
    <dbReference type="NCBI Taxonomy" id="118510"/>
    <lineage>
        <taxon>Eukaryota</taxon>
        <taxon>Viridiplantae</taxon>
        <taxon>Streptophyta</taxon>
        <taxon>Embryophyta</taxon>
        <taxon>Tracheophyta</taxon>
        <taxon>Spermatophyta</taxon>
        <taxon>Magnoliopsida</taxon>
        <taxon>eudicotyledons</taxon>
        <taxon>Gunneridae</taxon>
        <taxon>Pentapetalae</taxon>
        <taxon>asterids</taxon>
        <taxon>campanulids</taxon>
        <taxon>Asterales</taxon>
        <taxon>Asteraceae</taxon>
        <taxon>Asteroideae</taxon>
        <taxon>Anthemideae</taxon>
        <taxon>Anthemidinae</taxon>
        <taxon>Tanacetum</taxon>
    </lineage>
</organism>
<dbReference type="PANTHER" id="PTHR15503">
    <property type="entry name" value="LDOC1 RELATED"/>
    <property type="match status" value="1"/>
</dbReference>
<keyword evidence="2" id="KW-0808">Transferase</keyword>
<keyword evidence="2" id="KW-0695">RNA-directed DNA polymerase</keyword>
<name>A0A6L2KTB2_TANCI</name>
<dbReference type="InterPro" id="IPR021109">
    <property type="entry name" value="Peptidase_aspartic_dom_sf"/>
</dbReference>
<dbReference type="GO" id="GO:0003964">
    <property type="term" value="F:RNA-directed DNA polymerase activity"/>
    <property type="evidence" value="ECO:0007669"/>
    <property type="project" value="UniProtKB-KW"/>
</dbReference>
<dbReference type="InterPro" id="IPR043128">
    <property type="entry name" value="Rev_trsase/Diguanyl_cyclase"/>
</dbReference>
<accession>A0A6L2KTB2</accession>
<dbReference type="InterPro" id="IPR043502">
    <property type="entry name" value="DNA/RNA_pol_sf"/>
</dbReference>
<sequence>MCGRVFLRESDQVEKYVGGIPNTIQGSNVRTLAERQAEIKGSLRTLQGTIKTSSSLSKGIMWHKPILVLPSAPTARGLAISPRTIEASLLLPTTREPKGQIKEFSLALSVKLRDISRVITGSTFLLNNRYALILFDTSADRSFVSTAFSSLIDIILTTIEYGYEVELADGKIIAGSTLIRGCTLNFLNHPFNIDLMPVDLGRFDVIIGMDWLSRYHAVIDCAEKIVHIPFGNEILIVHGDGINEEHMSRLNIISCTKTQKYLLKGISPARQVEFLIDLIPGGAHVAWAPYRLAPYEMKELSDQLQELSDKGFIRPRSSVYSKVDLRLGYHQSRVLEEDIPKTAFKTQYGHYEFQVMSFGLTNASAIFMDLMNRVKFDWGDKQEEAFPTIEGEVCSAPILTLPEGAENLIVYCDALHRGLAVVLMQNEKMIAYAS</sequence>
<dbReference type="PANTHER" id="PTHR15503:SF45">
    <property type="entry name" value="RNA-DIRECTED DNA POLYMERASE HOMOLOG"/>
    <property type="match status" value="1"/>
</dbReference>
<proteinExistence type="predicted"/>
<dbReference type="SUPFAM" id="SSF56672">
    <property type="entry name" value="DNA/RNA polymerases"/>
    <property type="match status" value="1"/>
</dbReference>
<dbReference type="Pfam" id="PF08284">
    <property type="entry name" value="RVP_2"/>
    <property type="match status" value="1"/>
</dbReference>
<dbReference type="InterPro" id="IPR041577">
    <property type="entry name" value="RT_RNaseH_2"/>
</dbReference>
<dbReference type="AlphaFoldDB" id="A0A6L2KTB2"/>
<dbReference type="Gene3D" id="2.40.70.10">
    <property type="entry name" value="Acid Proteases"/>
    <property type="match status" value="1"/>
</dbReference>
<dbReference type="SUPFAM" id="SSF50630">
    <property type="entry name" value="Acid proteases"/>
    <property type="match status" value="1"/>
</dbReference>
<dbReference type="Gene3D" id="3.30.70.270">
    <property type="match status" value="1"/>
</dbReference>
<dbReference type="InterPro" id="IPR032567">
    <property type="entry name" value="RTL1-rel"/>
</dbReference>